<name>A0A0V1F3W4_TRIPS</name>
<gene>
    <name evidence="1" type="ORF">T4D_5468</name>
</gene>
<evidence type="ECO:0000313" key="2">
    <source>
        <dbReference type="Proteomes" id="UP000054995"/>
    </source>
</evidence>
<accession>A0A0V1F3W4</accession>
<comment type="caution">
    <text evidence="1">The sequence shown here is derived from an EMBL/GenBank/DDBJ whole genome shotgun (WGS) entry which is preliminary data.</text>
</comment>
<reference evidence="1 2" key="1">
    <citation type="submission" date="2015-01" db="EMBL/GenBank/DDBJ databases">
        <title>Evolution of Trichinella species and genotypes.</title>
        <authorList>
            <person name="Korhonen P.K."/>
            <person name="Edoardo P."/>
            <person name="Giuseppe L.R."/>
            <person name="Gasser R.B."/>
        </authorList>
    </citation>
    <scope>NUCLEOTIDE SEQUENCE [LARGE SCALE GENOMIC DNA]</scope>
    <source>
        <strain evidence="1">ISS470</strain>
    </source>
</reference>
<keyword evidence="2" id="KW-1185">Reference proteome</keyword>
<dbReference type="AlphaFoldDB" id="A0A0V1F3W4"/>
<dbReference type="Proteomes" id="UP000054995">
    <property type="component" value="Unassembled WGS sequence"/>
</dbReference>
<proteinExistence type="predicted"/>
<organism evidence="1 2">
    <name type="scientific">Trichinella pseudospiralis</name>
    <name type="common">Parasitic roundworm</name>
    <dbReference type="NCBI Taxonomy" id="6337"/>
    <lineage>
        <taxon>Eukaryota</taxon>
        <taxon>Metazoa</taxon>
        <taxon>Ecdysozoa</taxon>
        <taxon>Nematoda</taxon>
        <taxon>Enoplea</taxon>
        <taxon>Dorylaimia</taxon>
        <taxon>Trichinellida</taxon>
        <taxon>Trichinellidae</taxon>
        <taxon>Trichinella</taxon>
    </lineage>
</organism>
<protein>
    <submittedName>
        <fullName evidence="1">Uncharacterized protein</fullName>
    </submittedName>
</protein>
<evidence type="ECO:0000313" key="1">
    <source>
        <dbReference type="EMBL" id="KRY80498.1"/>
    </source>
</evidence>
<sequence>MCRFLTTTIQEFQVGGAVLVDKQCTVRERQSAFHYPTSTTVHGNFLIYNYFPKNSPTYYSDLSGDVPQSPK</sequence>
<dbReference type="EMBL" id="JYDT01000465">
    <property type="protein sequence ID" value="KRY80498.1"/>
    <property type="molecule type" value="Genomic_DNA"/>
</dbReference>